<sequence>HNIKLQVKMILALSFVTPEKVEGYSQKLEAYIIEEGNKNVLDLFKWFKNEFITNSRGNKGIDFWNIKMRTEENIPRTTNSLEGYHRHLNTLIDVKQSSIIPILNELKNEQTITENKLFYSLKNKPVAKTDNVLLMLLDTEKYEPVEYLQHIALNYNWKLD</sequence>
<dbReference type="OrthoDB" id="2194573at2759"/>
<evidence type="ECO:0000313" key="1">
    <source>
        <dbReference type="EMBL" id="KAF9742198.1"/>
    </source>
</evidence>
<dbReference type="Proteomes" id="UP000740883">
    <property type="component" value="Unassembled WGS sequence"/>
</dbReference>
<keyword evidence="2" id="KW-1185">Reference proteome</keyword>
<name>A0A9P6GWV7_9MICR</name>
<gene>
    <name evidence="1" type="ORF">NGRA_3630</name>
</gene>
<comment type="caution">
    <text evidence="1">The sequence shown here is derived from an EMBL/GenBank/DDBJ whole genome shotgun (WGS) entry which is preliminary data.</text>
</comment>
<proteinExistence type="predicted"/>
<evidence type="ECO:0000313" key="2">
    <source>
        <dbReference type="Proteomes" id="UP000740883"/>
    </source>
</evidence>
<organism evidence="1 2">
    <name type="scientific">Nosema granulosis</name>
    <dbReference type="NCBI Taxonomy" id="83296"/>
    <lineage>
        <taxon>Eukaryota</taxon>
        <taxon>Fungi</taxon>
        <taxon>Fungi incertae sedis</taxon>
        <taxon>Microsporidia</taxon>
        <taxon>Nosematidae</taxon>
        <taxon>Nosema</taxon>
    </lineage>
</organism>
<evidence type="ECO:0008006" key="3">
    <source>
        <dbReference type="Google" id="ProtNLM"/>
    </source>
</evidence>
<dbReference type="AlphaFoldDB" id="A0A9P6GWV7"/>
<protein>
    <recommendedName>
        <fullName evidence="3">MULE transposase domain-containing protein</fullName>
    </recommendedName>
</protein>
<feature type="non-terminal residue" evidence="1">
    <location>
        <position position="1"/>
    </location>
</feature>
<dbReference type="EMBL" id="SBJO01001715">
    <property type="protein sequence ID" value="KAF9742198.1"/>
    <property type="molecule type" value="Genomic_DNA"/>
</dbReference>
<reference evidence="1 2" key="1">
    <citation type="journal article" date="2020" name="Genome Biol. Evol.">
        <title>Comparative genomics of strictly vertically transmitted, feminizing microsporidia endosymbionts of amphipod crustaceans.</title>
        <authorList>
            <person name="Cormier A."/>
            <person name="Chebbi M.A."/>
            <person name="Giraud I."/>
            <person name="Wattier R."/>
            <person name="Teixeira M."/>
            <person name="Gilbert C."/>
            <person name="Rigaud T."/>
            <person name="Cordaux R."/>
        </authorList>
    </citation>
    <scope>NUCLEOTIDE SEQUENCE [LARGE SCALE GENOMIC DNA]</scope>
    <source>
        <strain evidence="1 2">Ou3-Ou53</strain>
    </source>
</reference>
<accession>A0A9P6GWV7</accession>